<accession>A0AAP2UPX1</accession>
<dbReference type="RefSeq" id="WP_002611176.1">
    <property type="nucleotide sequence ID" value="NZ_BAAACC010000004.1"/>
</dbReference>
<evidence type="ECO:0000313" key="4">
    <source>
        <dbReference type="Proteomes" id="UP001203972"/>
    </source>
</evidence>
<protein>
    <submittedName>
        <fullName evidence="1">Phage Gp37/Gp68 family protein</fullName>
    </submittedName>
</protein>
<reference evidence="1" key="2">
    <citation type="journal article" date="2022" name="Clin. Infect. Dis.">
        <title>Association between Clostridium innocuum and antibiotic-associated diarrhea in adults and children: A cross-sectional study and comparative genomics analysis.</title>
        <authorList>
            <person name="Cherny K.E."/>
            <person name="Muscat E.B."/>
            <person name="Balaji A."/>
            <person name="Mukherjee J."/>
            <person name="Ozer E.A."/>
            <person name="Angarone M.P."/>
            <person name="Hauser A.R."/>
            <person name="Sichel J.S."/>
            <person name="Amponsah E."/>
            <person name="Kociolek L.K."/>
        </authorList>
    </citation>
    <scope>NUCLEOTIDE SEQUENCE</scope>
    <source>
        <strain evidence="1">NU1-AC-029v</strain>
    </source>
</reference>
<dbReference type="Proteomes" id="UP001203972">
    <property type="component" value="Unassembled WGS sequence"/>
</dbReference>
<dbReference type="Pfam" id="PF07505">
    <property type="entry name" value="DUF5131"/>
    <property type="match status" value="1"/>
</dbReference>
<evidence type="ECO:0000313" key="1">
    <source>
        <dbReference type="EMBL" id="MCR0234137.1"/>
    </source>
</evidence>
<dbReference type="EMBL" id="JAKTMA010000028">
    <property type="protein sequence ID" value="MCR0234137.1"/>
    <property type="molecule type" value="Genomic_DNA"/>
</dbReference>
<dbReference type="GeneID" id="61927252"/>
<sequence length="235" mass="27679">MNKSKIEWTDKTWNPITGCTQISDGCKNCYAKKMAHRLHAMKNPRYENEFKVTIHEDLFDAPLKMKNPSVIFVCSMSDLFHEEVNFIHIEKIFHTMERADQHIFQVLTKRPERLLQFSKEHKIPDNVWVGTSLESETYRERVDILRNVKARIRFLSCEPLLGSLKHIDFKGIDWVVTGGESGSNARPVDKAWILEIRDICQEERIPFFFKQWGGWNKKKNGHELDGKIYKEMPNK</sequence>
<dbReference type="AlphaFoldDB" id="A0AAP2UPX1"/>
<evidence type="ECO:0000313" key="3">
    <source>
        <dbReference type="Proteomes" id="UP000503330"/>
    </source>
</evidence>
<reference evidence="2 3" key="1">
    <citation type="submission" date="2020-02" db="EMBL/GenBank/DDBJ databases">
        <authorList>
            <person name="Kociolek L.K."/>
            <person name="Ozer E.A."/>
        </authorList>
    </citation>
    <scope>NUCLEOTIDE SEQUENCE [LARGE SCALE GENOMIC DNA]</scope>
    <source>
        <strain evidence="2 3">ATCC 14501</strain>
    </source>
</reference>
<evidence type="ECO:0000313" key="2">
    <source>
        <dbReference type="EMBL" id="QJA04001.1"/>
    </source>
</evidence>
<dbReference type="EMBL" id="CP048838">
    <property type="protein sequence ID" value="QJA04001.1"/>
    <property type="molecule type" value="Genomic_DNA"/>
</dbReference>
<dbReference type="Proteomes" id="UP000503330">
    <property type="component" value="Chromosome"/>
</dbReference>
<proteinExistence type="predicted"/>
<dbReference type="InterPro" id="IPR011101">
    <property type="entry name" value="DUF5131"/>
</dbReference>
<gene>
    <name evidence="2" type="ORF">G4D54_16905</name>
    <name evidence="1" type="ORF">MKC95_15290</name>
</gene>
<organism evidence="1 4">
    <name type="scientific">Clostridium innocuum</name>
    <dbReference type="NCBI Taxonomy" id="1522"/>
    <lineage>
        <taxon>Bacteria</taxon>
        <taxon>Bacillati</taxon>
        <taxon>Bacillota</taxon>
        <taxon>Clostridia</taxon>
        <taxon>Eubacteriales</taxon>
        <taxon>Clostridiaceae</taxon>
        <taxon>Clostridium</taxon>
    </lineage>
</organism>
<name>A0AAP2UPX1_CLOIN</name>